<protein>
    <submittedName>
        <fullName evidence="3">Uncharacterized protein</fullName>
    </submittedName>
</protein>
<evidence type="ECO:0000313" key="4">
    <source>
        <dbReference type="Proteomes" id="UP001283341"/>
    </source>
</evidence>
<keyword evidence="4" id="KW-1185">Reference proteome</keyword>
<comment type="caution">
    <text evidence="3">The sequence shown here is derived from an EMBL/GenBank/DDBJ whole genome shotgun (WGS) entry which is preliminary data.</text>
</comment>
<sequence length="262" mass="28955">MSSSEREPEAEIRPVDGPGNITEFTPLLANDEEQQQSAEGTARSYPSERFFIIFHWLTLAFGIIVLALVASVVAIAELASPEYYHFYGPLKWDAHFVVIMALASITWAISNLVRYRRNGTLLPLAVGAFGHGVLGVYTTGFGLGNVNVWNYSSCGGYYEKPDADQMRKCNDFRAKFHVLLWFYVAFVIILGITNLVLFVSCCIAAYRSRSVNNGRRSGSWHGFSFPAGQLTVEFTVKFLRPQDTAALPPANLSPLAEASAQV</sequence>
<reference evidence="3" key="2">
    <citation type="submission" date="2023-06" db="EMBL/GenBank/DDBJ databases">
        <authorList>
            <consortium name="Lawrence Berkeley National Laboratory"/>
            <person name="Haridas S."/>
            <person name="Hensen N."/>
            <person name="Bonometti L."/>
            <person name="Westerberg I."/>
            <person name="Brannstrom I.O."/>
            <person name="Guillou S."/>
            <person name="Cros-Aarteil S."/>
            <person name="Calhoun S."/>
            <person name="Kuo A."/>
            <person name="Mondo S."/>
            <person name="Pangilinan J."/>
            <person name="Riley R."/>
            <person name="Labutti K."/>
            <person name="Andreopoulos B."/>
            <person name="Lipzen A."/>
            <person name="Chen C."/>
            <person name="Yanf M."/>
            <person name="Daum C."/>
            <person name="Ng V."/>
            <person name="Clum A."/>
            <person name="Steindorff A."/>
            <person name="Ohm R."/>
            <person name="Martin F."/>
            <person name="Silar P."/>
            <person name="Natvig D."/>
            <person name="Lalanne C."/>
            <person name="Gautier V."/>
            <person name="Ament-Velasquez S.L."/>
            <person name="Kruys A."/>
            <person name="Hutchinson M.I."/>
            <person name="Powell A.J."/>
            <person name="Barry K."/>
            <person name="Miller A.N."/>
            <person name="Grigoriev I.V."/>
            <person name="Debuchy R."/>
            <person name="Gladieux P."/>
            <person name="Thoren M.H."/>
            <person name="Johannesson H."/>
        </authorList>
    </citation>
    <scope>NUCLEOTIDE SEQUENCE</scope>
    <source>
        <strain evidence="3">CBS 118394</strain>
    </source>
</reference>
<keyword evidence="2" id="KW-0812">Transmembrane</keyword>
<organism evidence="3 4">
    <name type="scientific">Apodospora peruviana</name>
    <dbReference type="NCBI Taxonomy" id="516989"/>
    <lineage>
        <taxon>Eukaryota</taxon>
        <taxon>Fungi</taxon>
        <taxon>Dikarya</taxon>
        <taxon>Ascomycota</taxon>
        <taxon>Pezizomycotina</taxon>
        <taxon>Sordariomycetes</taxon>
        <taxon>Sordariomycetidae</taxon>
        <taxon>Sordariales</taxon>
        <taxon>Lasiosphaeriaceae</taxon>
        <taxon>Apodospora</taxon>
    </lineage>
</organism>
<feature type="transmembrane region" description="Helical" evidence="2">
    <location>
        <begin position="50"/>
        <end position="74"/>
    </location>
</feature>
<feature type="transmembrane region" description="Helical" evidence="2">
    <location>
        <begin position="94"/>
        <end position="113"/>
    </location>
</feature>
<dbReference type="Proteomes" id="UP001283341">
    <property type="component" value="Unassembled WGS sequence"/>
</dbReference>
<keyword evidence="2" id="KW-0472">Membrane</keyword>
<feature type="region of interest" description="Disordered" evidence="1">
    <location>
        <begin position="1"/>
        <end position="23"/>
    </location>
</feature>
<dbReference type="AlphaFoldDB" id="A0AAE0M2E4"/>
<evidence type="ECO:0000313" key="3">
    <source>
        <dbReference type="EMBL" id="KAK3316786.1"/>
    </source>
</evidence>
<feature type="transmembrane region" description="Helical" evidence="2">
    <location>
        <begin position="120"/>
        <end position="143"/>
    </location>
</feature>
<keyword evidence="2" id="KW-1133">Transmembrane helix</keyword>
<proteinExistence type="predicted"/>
<feature type="transmembrane region" description="Helical" evidence="2">
    <location>
        <begin position="180"/>
        <end position="206"/>
    </location>
</feature>
<reference evidence="3" key="1">
    <citation type="journal article" date="2023" name="Mol. Phylogenet. Evol.">
        <title>Genome-scale phylogeny and comparative genomics of the fungal order Sordariales.</title>
        <authorList>
            <person name="Hensen N."/>
            <person name="Bonometti L."/>
            <person name="Westerberg I."/>
            <person name="Brannstrom I.O."/>
            <person name="Guillou S."/>
            <person name="Cros-Aarteil S."/>
            <person name="Calhoun S."/>
            <person name="Haridas S."/>
            <person name="Kuo A."/>
            <person name="Mondo S."/>
            <person name="Pangilinan J."/>
            <person name="Riley R."/>
            <person name="LaButti K."/>
            <person name="Andreopoulos B."/>
            <person name="Lipzen A."/>
            <person name="Chen C."/>
            <person name="Yan M."/>
            <person name="Daum C."/>
            <person name="Ng V."/>
            <person name="Clum A."/>
            <person name="Steindorff A."/>
            <person name="Ohm R.A."/>
            <person name="Martin F."/>
            <person name="Silar P."/>
            <person name="Natvig D.O."/>
            <person name="Lalanne C."/>
            <person name="Gautier V."/>
            <person name="Ament-Velasquez S.L."/>
            <person name="Kruys A."/>
            <person name="Hutchinson M.I."/>
            <person name="Powell A.J."/>
            <person name="Barry K."/>
            <person name="Miller A.N."/>
            <person name="Grigoriev I.V."/>
            <person name="Debuchy R."/>
            <person name="Gladieux P."/>
            <person name="Hiltunen Thoren M."/>
            <person name="Johannesson H."/>
        </authorList>
    </citation>
    <scope>NUCLEOTIDE SEQUENCE</scope>
    <source>
        <strain evidence="3">CBS 118394</strain>
    </source>
</reference>
<dbReference type="EMBL" id="JAUEDM010000005">
    <property type="protein sequence ID" value="KAK3316786.1"/>
    <property type="molecule type" value="Genomic_DNA"/>
</dbReference>
<evidence type="ECO:0000256" key="2">
    <source>
        <dbReference type="SAM" id="Phobius"/>
    </source>
</evidence>
<feature type="compositionally biased region" description="Basic and acidic residues" evidence="1">
    <location>
        <begin position="1"/>
        <end position="14"/>
    </location>
</feature>
<name>A0AAE0M2E4_9PEZI</name>
<evidence type="ECO:0000256" key="1">
    <source>
        <dbReference type="SAM" id="MobiDB-lite"/>
    </source>
</evidence>
<accession>A0AAE0M2E4</accession>
<gene>
    <name evidence="3" type="ORF">B0H66DRAFT_605059</name>
</gene>